<dbReference type="InterPro" id="IPR044992">
    <property type="entry name" value="ChyE-like"/>
</dbReference>
<sequence>MPLRLAILEADTPVPAANERYGGYFGVFKHLFTRAVAPSPLESELTLTGHDVVHNPSTAYPNLDDVDAILISGSKHNAFDDDEWILTLVEFVRKALLHDRVRVVGICFGHQIVARALGALVARGDQGWEVSVVETRLTEKGKEVFGRERETLNIQQMHRDQVFSIPPGAELLASTDKCTNHGFIIPGRTITVQGHPEFTEDIMGELLELRHESGLFTDDLYRSGKERNGDHHDGIFMAQAFLKFLQEQ</sequence>
<dbReference type="AlphaFoldDB" id="A0AAE0LR56"/>
<feature type="domain" description="Glutamine amidotransferase" evidence="1">
    <location>
        <begin position="53"/>
        <end position="202"/>
    </location>
</feature>
<reference evidence="2" key="1">
    <citation type="journal article" date="2023" name="Mol. Phylogenet. Evol.">
        <title>Genome-scale phylogeny and comparative genomics of the fungal order Sordariales.</title>
        <authorList>
            <person name="Hensen N."/>
            <person name="Bonometti L."/>
            <person name="Westerberg I."/>
            <person name="Brannstrom I.O."/>
            <person name="Guillou S."/>
            <person name="Cros-Aarteil S."/>
            <person name="Calhoun S."/>
            <person name="Haridas S."/>
            <person name="Kuo A."/>
            <person name="Mondo S."/>
            <person name="Pangilinan J."/>
            <person name="Riley R."/>
            <person name="LaButti K."/>
            <person name="Andreopoulos B."/>
            <person name="Lipzen A."/>
            <person name="Chen C."/>
            <person name="Yan M."/>
            <person name="Daum C."/>
            <person name="Ng V."/>
            <person name="Clum A."/>
            <person name="Steindorff A."/>
            <person name="Ohm R.A."/>
            <person name="Martin F."/>
            <person name="Silar P."/>
            <person name="Natvig D.O."/>
            <person name="Lalanne C."/>
            <person name="Gautier V."/>
            <person name="Ament-Velasquez S.L."/>
            <person name="Kruys A."/>
            <person name="Hutchinson M.I."/>
            <person name="Powell A.J."/>
            <person name="Barry K."/>
            <person name="Miller A.N."/>
            <person name="Grigoriev I.V."/>
            <person name="Debuchy R."/>
            <person name="Gladieux P."/>
            <person name="Hiltunen Thoren M."/>
            <person name="Johannesson H."/>
        </authorList>
    </citation>
    <scope>NUCLEOTIDE SEQUENCE</scope>
    <source>
        <strain evidence="2">CBS 168.71</strain>
    </source>
</reference>
<dbReference type="GeneID" id="87835965"/>
<gene>
    <name evidence="2" type="ORF">B0H64DRAFT_188482</name>
</gene>
<proteinExistence type="predicted"/>
<dbReference type="SUPFAM" id="SSF52317">
    <property type="entry name" value="Class I glutamine amidotransferase-like"/>
    <property type="match status" value="1"/>
</dbReference>
<reference evidence="2" key="2">
    <citation type="submission" date="2023-06" db="EMBL/GenBank/DDBJ databases">
        <authorList>
            <consortium name="Lawrence Berkeley National Laboratory"/>
            <person name="Haridas S."/>
            <person name="Hensen N."/>
            <person name="Bonometti L."/>
            <person name="Westerberg I."/>
            <person name="Brannstrom I.O."/>
            <person name="Guillou S."/>
            <person name="Cros-Aarteil S."/>
            <person name="Calhoun S."/>
            <person name="Kuo A."/>
            <person name="Mondo S."/>
            <person name="Pangilinan J."/>
            <person name="Riley R."/>
            <person name="Labutti K."/>
            <person name="Andreopoulos B."/>
            <person name="Lipzen A."/>
            <person name="Chen C."/>
            <person name="Yanf M."/>
            <person name="Daum C."/>
            <person name="Ng V."/>
            <person name="Clum A."/>
            <person name="Steindorff A."/>
            <person name="Ohm R."/>
            <person name="Martin F."/>
            <person name="Silar P."/>
            <person name="Natvig D."/>
            <person name="Lalanne C."/>
            <person name="Gautier V."/>
            <person name="Ament-Velasquez S.L."/>
            <person name="Kruys A."/>
            <person name="Hutchinson M.I."/>
            <person name="Powell A.J."/>
            <person name="Barry K."/>
            <person name="Miller A.N."/>
            <person name="Grigoriev I.V."/>
            <person name="Debuchy R."/>
            <person name="Gladieux P."/>
            <person name="Thoren M.H."/>
            <person name="Johannesson H."/>
        </authorList>
    </citation>
    <scope>NUCLEOTIDE SEQUENCE</scope>
    <source>
        <strain evidence="2">CBS 168.71</strain>
    </source>
</reference>
<dbReference type="Pfam" id="PF00117">
    <property type="entry name" value="GATase"/>
    <property type="match status" value="1"/>
</dbReference>
<accession>A0AAE0LR56</accession>
<dbReference type="RefSeq" id="XP_062657982.1">
    <property type="nucleotide sequence ID" value="XM_062799017.1"/>
</dbReference>
<evidence type="ECO:0000313" key="3">
    <source>
        <dbReference type="Proteomes" id="UP001278766"/>
    </source>
</evidence>
<dbReference type="PROSITE" id="PS51273">
    <property type="entry name" value="GATASE_TYPE_1"/>
    <property type="match status" value="1"/>
</dbReference>
<keyword evidence="2" id="KW-0315">Glutamine amidotransferase</keyword>
<dbReference type="Proteomes" id="UP001278766">
    <property type="component" value="Unassembled WGS sequence"/>
</dbReference>
<dbReference type="PANTHER" id="PTHR42695">
    <property type="entry name" value="GLUTAMINE AMIDOTRANSFERASE YLR126C-RELATED"/>
    <property type="match status" value="1"/>
</dbReference>
<dbReference type="Gene3D" id="3.40.50.880">
    <property type="match status" value="1"/>
</dbReference>
<dbReference type="EMBL" id="JAUEPN010000005">
    <property type="protein sequence ID" value="KAK3294468.1"/>
    <property type="molecule type" value="Genomic_DNA"/>
</dbReference>
<dbReference type="InterPro" id="IPR017926">
    <property type="entry name" value="GATASE"/>
</dbReference>
<dbReference type="PANTHER" id="PTHR42695:SF5">
    <property type="entry name" value="GLUTAMINE AMIDOTRANSFERASE YLR126C-RELATED"/>
    <property type="match status" value="1"/>
</dbReference>
<dbReference type="GO" id="GO:0005829">
    <property type="term" value="C:cytosol"/>
    <property type="evidence" value="ECO:0007669"/>
    <property type="project" value="TreeGrafter"/>
</dbReference>
<keyword evidence="3" id="KW-1185">Reference proteome</keyword>
<evidence type="ECO:0000259" key="1">
    <source>
        <dbReference type="Pfam" id="PF00117"/>
    </source>
</evidence>
<dbReference type="InterPro" id="IPR029062">
    <property type="entry name" value="Class_I_gatase-like"/>
</dbReference>
<dbReference type="CDD" id="cd01741">
    <property type="entry name" value="GATase1_1"/>
    <property type="match status" value="1"/>
</dbReference>
<protein>
    <submittedName>
        <fullName evidence="2">Class I glutamine amidotransferase-like protein</fullName>
    </submittedName>
</protein>
<dbReference type="GO" id="GO:0005634">
    <property type="term" value="C:nucleus"/>
    <property type="evidence" value="ECO:0007669"/>
    <property type="project" value="TreeGrafter"/>
</dbReference>
<evidence type="ECO:0000313" key="2">
    <source>
        <dbReference type="EMBL" id="KAK3294468.1"/>
    </source>
</evidence>
<comment type="caution">
    <text evidence="2">The sequence shown here is derived from an EMBL/GenBank/DDBJ whole genome shotgun (WGS) entry which is preliminary data.</text>
</comment>
<name>A0AAE0LR56_9PEZI</name>
<organism evidence="2 3">
    <name type="scientific">Chaetomium fimeti</name>
    <dbReference type="NCBI Taxonomy" id="1854472"/>
    <lineage>
        <taxon>Eukaryota</taxon>
        <taxon>Fungi</taxon>
        <taxon>Dikarya</taxon>
        <taxon>Ascomycota</taxon>
        <taxon>Pezizomycotina</taxon>
        <taxon>Sordariomycetes</taxon>
        <taxon>Sordariomycetidae</taxon>
        <taxon>Sordariales</taxon>
        <taxon>Chaetomiaceae</taxon>
        <taxon>Chaetomium</taxon>
    </lineage>
</organism>